<evidence type="ECO:0000313" key="4">
    <source>
        <dbReference type="Proteomes" id="UP000270296"/>
    </source>
</evidence>
<gene>
    <name evidence="3" type="ORF">SBAD_LOCUS7319</name>
</gene>
<dbReference type="EMBL" id="UZAM01010524">
    <property type="protein sequence ID" value="VDP12697.1"/>
    <property type="molecule type" value="Genomic_DNA"/>
</dbReference>
<keyword evidence="4" id="KW-1185">Reference proteome</keyword>
<dbReference type="GO" id="GO:0009966">
    <property type="term" value="P:regulation of signal transduction"/>
    <property type="evidence" value="ECO:0007669"/>
    <property type="project" value="InterPro"/>
</dbReference>
<reference evidence="3 4" key="2">
    <citation type="submission" date="2018-11" db="EMBL/GenBank/DDBJ databases">
        <authorList>
            <consortium name="Pathogen Informatics"/>
        </authorList>
    </citation>
    <scope>NUCLEOTIDE SEQUENCE [LARGE SCALE GENOMIC DNA]</scope>
</reference>
<dbReference type="PANTHER" id="PTHR12398">
    <property type="entry name" value="PROTEIN PHOSPHATASE INHIBITOR"/>
    <property type="match status" value="1"/>
</dbReference>
<protein>
    <submittedName>
        <fullName evidence="5">Protein phosphatase inhibitor 2</fullName>
    </submittedName>
</protein>
<dbReference type="GO" id="GO:0004864">
    <property type="term" value="F:protein phosphatase inhibitor activity"/>
    <property type="evidence" value="ECO:0007669"/>
    <property type="project" value="InterPro"/>
</dbReference>
<dbReference type="InterPro" id="IPR007062">
    <property type="entry name" value="PPI-2"/>
</dbReference>
<evidence type="ECO:0000313" key="3">
    <source>
        <dbReference type="EMBL" id="VDP12697.1"/>
    </source>
</evidence>
<comment type="similarity">
    <text evidence="1">Belongs to the protein phosphatase inhibitor 2 family.</text>
</comment>
<dbReference type="Pfam" id="PF04979">
    <property type="entry name" value="IPP-2"/>
    <property type="match status" value="1"/>
</dbReference>
<dbReference type="WBParaSite" id="SBAD_0000759301-mRNA-1">
    <property type="protein sequence ID" value="SBAD_0000759301-mRNA-1"/>
    <property type="gene ID" value="SBAD_0000759301"/>
</dbReference>
<dbReference type="Gene3D" id="6.10.250.1050">
    <property type="match status" value="1"/>
</dbReference>
<feature type="compositionally biased region" description="Acidic residues" evidence="2">
    <location>
        <begin position="13"/>
        <end position="23"/>
    </location>
</feature>
<feature type="compositionally biased region" description="Low complexity" evidence="2">
    <location>
        <begin position="1"/>
        <end position="12"/>
    </location>
</feature>
<feature type="region of interest" description="Disordered" evidence="2">
    <location>
        <begin position="1"/>
        <end position="29"/>
    </location>
</feature>
<dbReference type="PANTHER" id="PTHR12398:SF20">
    <property type="entry name" value="PROTEIN PHOSPHATASE 1 REGULATORY INHIBITOR SUBUNIT 2"/>
    <property type="match status" value="1"/>
</dbReference>
<sequence>MLQCADAASSSETESENETETDEERARRKAFEMKRKQHYDEFRRMKLAKQLIEKDLKTLANEATDSTANDTTTSSRQGGSDRQ</sequence>
<evidence type="ECO:0000256" key="2">
    <source>
        <dbReference type="SAM" id="MobiDB-lite"/>
    </source>
</evidence>
<feature type="region of interest" description="Disordered" evidence="2">
    <location>
        <begin position="60"/>
        <end position="83"/>
    </location>
</feature>
<dbReference type="AlphaFoldDB" id="A0A183IUM2"/>
<evidence type="ECO:0000313" key="5">
    <source>
        <dbReference type="WBParaSite" id="SBAD_0000759301-mRNA-1"/>
    </source>
</evidence>
<evidence type="ECO:0000256" key="1">
    <source>
        <dbReference type="ARBA" id="ARBA00005472"/>
    </source>
</evidence>
<organism evidence="5">
    <name type="scientific">Soboliphyme baturini</name>
    <dbReference type="NCBI Taxonomy" id="241478"/>
    <lineage>
        <taxon>Eukaryota</taxon>
        <taxon>Metazoa</taxon>
        <taxon>Ecdysozoa</taxon>
        <taxon>Nematoda</taxon>
        <taxon>Enoplea</taxon>
        <taxon>Dorylaimia</taxon>
        <taxon>Dioctophymatida</taxon>
        <taxon>Dioctophymatoidea</taxon>
        <taxon>Soboliphymatidae</taxon>
        <taxon>Soboliphyme</taxon>
    </lineage>
</organism>
<name>A0A183IUM2_9BILA</name>
<feature type="compositionally biased region" description="Low complexity" evidence="2">
    <location>
        <begin position="60"/>
        <end position="75"/>
    </location>
</feature>
<accession>A0A183IUM2</accession>
<proteinExistence type="inferred from homology"/>
<dbReference type="OrthoDB" id="551302at2759"/>
<dbReference type="Proteomes" id="UP000270296">
    <property type="component" value="Unassembled WGS sequence"/>
</dbReference>
<reference evidence="5" key="1">
    <citation type="submission" date="2016-06" db="UniProtKB">
        <authorList>
            <consortium name="WormBaseParasite"/>
        </authorList>
    </citation>
    <scope>IDENTIFICATION</scope>
</reference>